<proteinExistence type="inferred from homology"/>
<dbReference type="PANTHER" id="PTHR10794:SF63">
    <property type="entry name" value="ALPHA_BETA HYDROLASE 1, ISOFORM A"/>
    <property type="match status" value="1"/>
</dbReference>
<keyword evidence="3" id="KW-1185">Reference proteome</keyword>
<sequence length="124" mass="13652">MFLSGTPDGGQISLDWYDPNCKQSSSCSQCGYLVEEVGDRHKPIALFMPGLTGCSQTEYIKTLVPIAFQIGYRPVVINNRGLGNTPLLTPRLYCAANDDDIHMAIDHIRRHNPDCKLIATGISL</sequence>
<organism evidence="2 3">
    <name type="scientific">Euroglyphus maynei</name>
    <name type="common">Mayne's house dust mite</name>
    <dbReference type="NCBI Taxonomy" id="6958"/>
    <lineage>
        <taxon>Eukaryota</taxon>
        <taxon>Metazoa</taxon>
        <taxon>Ecdysozoa</taxon>
        <taxon>Arthropoda</taxon>
        <taxon>Chelicerata</taxon>
        <taxon>Arachnida</taxon>
        <taxon>Acari</taxon>
        <taxon>Acariformes</taxon>
        <taxon>Sarcoptiformes</taxon>
        <taxon>Astigmata</taxon>
        <taxon>Psoroptidia</taxon>
        <taxon>Analgoidea</taxon>
        <taxon>Pyroglyphidae</taxon>
        <taxon>Pyroglyphinae</taxon>
        <taxon>Euroglyphus</taxon>
    </lineage>
</organism>
<protein>
    <recommendedName>
        <fullName evidence="4">AB hydrolase-1 domain-containing protein</fullName>
    </recommendedName>
</protein>
<name>A0A1Y3BDC4_EURMA</name>
<dbReference type="InterPro" id="IPR029058">
    <property type="entry name" value="AB_hydrolase_fold"/>
</dbReference>
<dbReference type="EMBL" id="MUJZ01025753">
    <property type="protein sequence ID" value="OTF78899.1"/>
    <property type="molecule type" value="Genomic_DNA"/>
</dbReference>
<accession>A0A1Y3BDC4</accession>
<dbReference type="PANTHER" id="PTHR10794">
    <property type="entry name" value="ABHYDROLASE DOMAIN-CONTAINING PROTEIN"/>
    <property type="match status" value="1"/>
</dbReference>
<dbReference type="GO" id="GO:0051792">
    <property type="term" value="P:medium-chain fatty acid biosynthetic process"/>
    <property type="evidence" value="ECO:0007669"/>
    <property type="project" value="TreeGrafter"/>
</dbReference>
<comment type="similarity">
    <text evidence="1">Belongs to the AB hydrolase superfamily. AB hydrolase 4 family.</text>
</comment>
<feature type="non-terminal residue" evidence="2">
    <location>
        <position position="124"/>
    </location>
</feature>
<dbReference type="OrthoDB" id="247542at2759"/>
<evidence type="ECO:0000256" key="1">
    <source>
        <dbReference type="ARBA" id="ARBA00010884"/>
    </source>
</evidence>
<evidence type="ECO:0000313" key="3">
    <source>
        <dbReference type="Proteomes" id="UP000194236"/>
    </source>
</evidence>
<reference evidence="2 3" key="1">
    <citation type="submission" date="2017-03" db="EMBL/GenBank/DDBJ databases">
        <title>Genome Survey of Euroglyphus maynei.</title>
        <authorList>
            <person name="Arlian L.G."/>
            <person name="Morgan M.S."/>
            <person name="Rider S.D."/>
        </authorList>
    </citation>
    <scope>NUCLEOTIDE SEQUENCE [LARGE SCALE GENOMIC DNA]</scope>
    <source>
        <strain evidence="2">Arlian Lab</strain>
        <tissue evidence="2">Whole body</tissue>
    </source>
</reference>
<evidence type="ECO:0008006" key="4">
    <source>
        <dbReference type="Google" id="ProtNLM"/>
    </source>
</evidence>
<dbReference type="GO" id="GO:0008126">
    <property type="term" value="F:acetylesterase activity"/>
    <property type="evidence" value="ECO:0007669"/>
    <property type="project" value="TreeGrafter"/>
</dbReference>
<gene>
    <name evidence="2" type="ORF">BLA29_013972</name>
</gene>
<dbReference type="InterPro" id="IPR050960">
    <property type="entry name" value="AB_hydrolase_4_sf"/>
</dbReference>
<dbReference type="GO" id="GO:0051793">
    <property type="term" value="P:medium-chain fatty acid catabolic process"/>
    <property type="evidence" value="ECO:0007669"/>
    <property type="project" value="TreeGrafter"/>
</dbReference>
<dbReference type="SUPFAM" id="SSF53474">
    <property type="entry name" value="alpha/beta-Hydrolases"/>
    <property type="match status" value="1"/>
</dbReference>
<comment type="caution">
    <text evidence="2">The sequence shown here is derived from an EMBL/GenBank/DDBJ whole genome shotgun (WGS) entry which is preliminary data.</text>
</comment>
<dbReference type="Proteomes" id="UP000194236">
    <property type="component" value="Unassembled WGS sequence"/>
</dbReference>
<dbReference type="Gene3D" id="3.40.50.1820">
    <property type="entry name" value="alpha/beta hydrolase"/>
    <property type="match status" value="1"/>
</dbReference>
<dbReference type="GO" id="GO:0047372">
    <property type="term" value="F:monoacylglycerol lipase activity"/>
    <property type="evidence" value="ECO:0007669"/>
    <property type="project" value="TreeGrafter"/>
</dbReference>
<dbReference type="AlphaFoldDB" id="A0A1Y3BDC4"/>
<evidence type="ECO:0000313" key="2">
    <source>
        <dbReference type="EMBL" id="OTF78899.1"/>
    </source>
</evidence>